<reference evidence="1 3" key="1">
    <citation type="journal article" date="2020" name="Stud. Mycol.">
        <title>101 Dothideomycetes genomes: a test case for predicting lifestyles and emergence of pathogens.</title>
        <authorList>
            <person name="Haridas S."/>
            <person name="Albert R."/>
            <person name="Binder M."/>
            <person name="Bloem J."/>
            <person name="Labutti K."/>
            <person name="Salamov A."/>
            <person name="Andreopoulos B."/>
            <person name="Baker S."/>
            <person name="Barry K."/>
            <person name="Bills G."/>
            <person name="Bluhm B."/>
            <person name="Cannon C."/>
            <person name="Castanera R."/>
            <person name="Culley D."/>
            <person name="Daum C."/>
            <person name="Ezra D."/>
            <person name="Gonzalez J."/>
            <person name="Henrissat B."/>
            <person name="Kuo A."/>
            <person name="Liang C."/>
            <person name="Lipzen A."/>
            <person name="Lutzoni F."/>
            <person name="Magnuson J."/>
            <person name="Mondo S."/>
            <person name="Nolan M."/>
            <person name="Ohm R."/>
            <person name="Pangilinan J."/>
            <person name="Park H.-J."/>
            <person name="Ramirez L."/>
            <person name="Alfaro M."/>
            <person name="Sun H."/>
            <person name="Tritt A."/>
            <person name="Yoshinaga Y."/>
            <person name="Zwiers L.-H."/>
            <person name="Turgeon B."/>
            <person name="Goodwin S."/>
            <person name="Spatafora J."/>
            <person name="Crous P."/>
            <person name="Grigoriev I."/>
        </authorList>
    </citation>
    <scope>NUCLEOTIDE SEQUENCE</scope>
    <source>
        <strain evidence="1 3">CBS 304.34</strain>
    </source>
</reference>
<gene>
    <name evidence="1 3" type="ORF">BDZ99DRAFT_562038</name>
</gene>
<accession>A0A6A6YQQ1</accession>
<dbReference type="Gene3D" id="1.20.1050.10">
    <property type="match status" value="1"/>
</dbReference>
<dbReference type="RefSeq" id="XP_033578074.1">
    <property type="nucleotide sequence ID" value="XM_033727331.1"/>
</dbReference>
<dbReference type="SUPFAM" id="SSF47616">
    <property type="entry name" value="GST C-terminal domain-like"/>
    <property type="match status" value="1"/>
</dbReference>
<name>A0A6A6YQQ1_9PEZI</name>
<evidence type="ECO:0008006" key="4">
    <source>
        <dbReference type="Google" id="ProtNLM"/>
    </source>
</evidence>
<reference evidence="3" key="3">
    <citation type="submission" date="2025-04" db="UniProtKB">
        <authorList>
            <consortium name="RefSeq"/>
        </authorList>
    </citation>
    <scope>IDENTIFICATION</scope>
    <source>
        <strain evidence="3">CBS 304.34</strain>
    </source>
</reference>
<dbReference type="InterPro" id="IPR036282">
    <property type="entry name" value="Glutathione-S-Trfase_C_sf"/>
</dbReference>
<dbReference type="GeneID" id="54468224"/>
<dbReference type="OrthoDB" id="2309723at2759"/>
<dbReference type="AlphaFoldDB" id="A0A6A6YQQ1"/>
<dbReference type="Proteomes" id="UP000504636">
    <property type="component" value="Unplaced"/>
</dbReference>
<evidence type="ECO:0000313" key="1">
    <source>
        <dbReference type="EMBL" id="KAF2811110.1"/>
    </source>
</evidence>
<proteinExistence type="predicted"/>
<evidence type="ECO:0000313" key="3">
    <source>
        <dbReference type="RefSeq" id="XP_033578074.1"/>
    </source>
</evidence>
<evidence type="ECO:0000313" key="2">
    <source>
        <dbReference type="Proteomes" id="UP000504636"/>
    </source>
</evidence>
<reference evidence="3" key="2">
    <citation type="submission" date="2020-04" db="EMBL/GenBank/DDBJ databases">
        <authorList>
            <consortium name="NCBI Genome Project"/>
        </authorList>
    </citation>
    <scope>NUCLEOTIDE SEQUENCE</scope>
    <source>
        <strain evidence="3">CBS 304.34</strain>
    </source>
</reference>
<sequence length="105" mass="12073">MRSPPALPFYIRSVFSGFCNAMANMHLQKLDSGLVLMEDALTDERPWFAGAKMGLSDINMVWPMDVPSQRGYFDAKKFPKVTYFTGKWATRVCRPPYQKFARRDA</sequence>
<dbReference type="EMBL" id="MU003699">
    <property type="protein sequence ID" value="KAF2811110.1"/>
    <property type="molecule type" value="Genomic_DNA"/>
</dbReference>
<protein>
    <recommendedName>
        <fullName evidence="4">GST C-terminal domain-containing protein</fullName>
    </recommendedName>
</protein>
<keyword evidence="2" id="KW-1185">Reference proteome</keyword>
<organism evidence="1">
    <name type="scientific">Mytilinidion resinicola</name>
    <dbReference type="NCBI Taxonomy" id="574789"/>
    <lineage>
        <taxon>Eukaryota</taxon>
        <taxon>Fungi</taxon>
        <taxon>Dikarya</taxon>
        <taxon>Ascomycota</taxon>
        <taxon>Pezizomycotina</taxon>
        <taxon>Dothideomycetes</taxon>
        <taxon>Pleosporomycetidae</taxon>
        <taxon>Mytilinidiales</taxon>
        <taxon>Mytilinidiaceae</taxon>
        <taxon>Mytilinidion</taxon>
    </lineage>
</organism>